<keyword evidence="2" id="KW-0813">Transport</keyword>
<sequence length="428" mass="47744">MNDVYAALLRPLYSAAKPLRAMGLIGVMMPLAAQADFVEDSELNLGLRNFYVDRDFKGDNPRTSRDGSWSQGFDLRFTSGYTQGPLAFGLDAAAQYAYRLDGGGGRGPDSVLPYSQSNREQARDYGRAALTAKVRLSKTELKIGEHRPTLPVAFQDDSRQLVTTFHGVLVKSNEMDNLTLTGGRFTEISSRESSNREKMYLFTKPGGPRYTSDGLDFAGATYAFSPNLSASYFYGQLEDIYRQHYLGLTLNSDLGGGYRLKTDLRYFNNKQAGEALYGDIDNRSYGAMTTLKKGGHGFGVGYQRMLGDSTFPTLNGFAPQPYLVNWSAVAFIKPNESSWQARYDYDFAAMGMPGLTLTTRYLRGTGIDRGGDLSDSAESERDLFLAYVMQSGPLKGVGMEWRNINAQFKHGNDYDENRVMTTYTWKFW</sequence>
<name>A0A5E7BY35_PSEFL</name>
<dbReference type="PANTHER" id="PTHR34596">
    <property type="entry name" value="CHITOPORIN"/>
    <property type="match status" value="1"/>
</dbReference>
<evidence type="ECO:0000256" key="1">
    <source>
        <dbReference type="ARBA" id="ARBA00009075"/>
    </source>
</evidence>
<dbReference type="InterPro" id="IPR023614">
    <property type="entry name" value="Porin_dom_sf"/>
</dbReference>
<comment type="similarity">
    <text evidence="1">Belongs to the outer membrane porin (Opr) (TC 1.B.25) family.</text>
</comment>
<keyword evidence="3" id="KW-0732">Signal</keyword>
<dbReference type="GO" id="GO:0016020">
    <property type="term" value="C:membrane"/>
    <property type="evidence" value="ECO:0007669"/>
    <property type="project" value="InterPro"/>
</dbReference>
<dbReference type="EMBL" id="CABVHW010000006">
    <property type="protein sequence ID" value="VVN97118.1"/>
    <property type="molecule type" value="Genomic_DNA"/>
</dbReference>
<dbReference type="Gene3D" id="2.40.160.10">
    <property type="entry name" value="Porin"/>
    <property type="match status" value="1"/>
</dbReference>
<dbReference type="AlphaFoldDB" id="A0A5E7BY35"/>
<gene>
    <name evidence="4" type="primary">nicP_6</name>
    <name evidence="4" type="ORF">PS710_02355</name>
</gene>
<dbReference type="Pfam" id="PF03573">
    <property type="entry name" value="OprD"/>
    <property type="match status" value="1"/>
</dbReference>
<organism evidence="4 5">
    <name type="scientific">Pseudomonas fluorescens</name>
    <dbReference type="NCBI Taxonomy" id="294"/>
    <lineage>
        <taxon>Bacteria</taxon>
        <taxon>Pseudomonadati</taxon>
        <taxon>Pseudomonadota</taxon>
        <taxon>Gammaproteobacteria</taxon>
        <taxon>Pseudomonadales</taxon>
        <taxon>Pseudomonadaceae</taxon>
        <taxon>Pseudomonas</taxon>
    </lineage>
</organism>
<protein>
    <submittedName>
        <fullName evidence="4">Porin-like protein NicP</fullName>
    </submittedName>
</protein>
<dbReference type="PANTHER" id="PTHR34596:SF2">
    <property type="entry name" value="CHITOPORIN"/>
    <property type="match status" value="1"/>
</dbReference>
<reference evidence="4 5" key="1">
    <citation type="submission" date="2019-09" db="EMBL/GenBank/DDBJ databases">
        <authorList>
            <person name="Chandra G."/>
            <person name="Truman W A."/>
        </authorList>
    </citation>
    <scope>NUCLEOTIDE SEQUENCE [LARGE SCALE GENOMIC DNA]</scope>
    <source>
        <strain evidence="4">PS710</strain>
    </source>
</reference>
<evidence type="ECO:0000256" key="3">
    <source>
        <dbReference type="ARBA" id="ARBA00022729"/>
    </source>
</evidence>
<proteinExistence type="inferred from homology"/>
<evidence type="ECO:0000256" key="2">
    <source>
        <dbReference type="ARBA" id="ARBA00022448"/>
    </source>
</evidence>
<dbReference type="GO" id="GO:0015288">
    <property type="term" value="F:porin activity"/>
    <property type="evidence" value="ECO:0007669"/>
    <property type="project" value="TreeGrafter"/>
</dbReference>
<evidence type="ECO:0000313" key="4">
    <source>
        <dbReference type="EMBL" id="VVN97118.1"/>
    </source>
</evidence>
<dbReference type="InterPro" id="IPR005318">
    <property type="entry name" value="OM_porin_bac"/>
</dbReference>
<dbReference type="Proteomes" id="UP000381093">
    <property type="component" value="Unassembled WGS sequence"/>
</dbReference>
<evidence type="ECO:0000313" key="5">
    <source>
        <dbReference type="Proteomes" id="UP000381093"/>
    </source>
</evidence>
<accession>A0A5E7BY35</accession>